<dbReference type="AlphaFoldDB" id="A0AAV5RHA4"/>
<dbReference type="Pfam" id="PF18126">
    <property type="entry name" value="Mitoc_mL59"/>
    <property type="match status" value="1"/>
</dbReference>
<dbReference type="InterPro" id="IPR040922">
    <property type="entry name" value="Ribosomal_mL59_dom"/>
</dbReference>
<protein>
    <submittedName>
        <fullName evidence="2">Mitochondrial 54S ribosomal protein YmL25</fullName>
    </submittedName>
</protein>
<keyword evidence="2" id="KW-0687">Ribonucleoprotein</keyword>
<dbReference type="GO" id="GO:0003735">
    <property type="term" value="F:structural constituent of ribosome"/>
    <property type="evidence" value="ECO:0007669"/>
    <property type="project" value="InterPro"/>
</dbReference>
<dbReference type="InterPro" id="IPR037507">
    <property type="entry name" value="Ribosomal_mL59"/>
</dbReference>
<feature type="domain" description="Large ribosomal subunit protein mL59" evidence="1">
    <location>
        <begin position="44"/>
        <end position="168"/>
    </location>
</feature>
<dbReference type="PANTHER" id="PTHR28041:SF1">
    <property type="entry name" value="LARGE RIBOSOMAL SUBUNIT PROTEIN ML59"/>
    <property type="match status" value="1"/>
</dbReference>
<evidence type="ECO:0000259" key="1">
    <source>
        <dbReference type="Pfam" id="PF18126"/>
    </source>
</evidence>
<evidence type="ECO:0000313" key="3">
    <source>
        <dbReference type="Proteomes" id="UP001362899"/>
    </source>
</evidence>
<name>A0AAV5RHA4_STABA</name>
<dbReference type="Proteomes" id="UP001362899">
    <property type="component" value="Unassembled WGS sequence"/>
</dbReference>
<evidence type="ECO:0000313" key="2">
    <source>
        <dbReference type="EMBL" id="GMM50971.1"/>
    </source>
</evidence>
<sequence>MKLSPVLFRVPRRLASEVIESATSKIEAGAPAPKAYFDELPEVLKRFFQRYPPSPFREYANSPRMINDPDANPFLANKNPVTHRWQEPKYSMRRQADLWKAAYRFGIQHLMPPLLHNRKFYEEKYADGIKMKGAKFFKLSHSERIAPARAAEVANAYKQLDSKISERKGIKKTSK</sequence>
<dbReference type="GO" id="GO:0005762">
    <property type="term" value="C:mitochondrial large ribosomal subunit"/>
    <property type="evidence" value="ECO:0007669"/>
    <property type="project" value="InterPro"/>
</dbReference>
<proteinExistence type="predicted"/>
<dbReference type="PANTHER" id="PTHR28041">
    <property type="entry name" value="54S RIBOSOMAL PROTEIN L25, MITOCHONDRIAL"/>
    <property type="match status" value="1"/>
</dbReference>
<keyword evidence="2" id="KW-0689">Ribosomal protein</keyword>
<accession>A0AAV5RHA4</accession>
<reference evidence="2 3" key="1">
    <citation type="journal article" date="2023" name="Elife">
        <title>Identification of key yeast species and microbe-microbe interactions impacting larval growth of Drosophila in the wild.</title>
        <authorList>
            <person name="Mure A."/>
            <person name="Sugiura Y."/>
            <person name="Maeda R."/>
            <person name="Honda K."/>
            <person name="Sakurai N."/>
            <person name="Takahashi Y."/>
            <person name="Watada M."/>
            <person name="Katoh T."/>
            <person name="Gotoh A."/>
            <person name="Gotoh Y."/>
            <person name="Taniguchi I."/>
            <person name="Nakamura K."/>
            <person name="Hayashi T."/>
            <person name="Katayama T."/>
            <person name="Uemura T."/>
            <person name="Hattori Y."/>
        </authorList>
    </citation>
    <scope>NUCLEOTIDE SEQUENCE [LARGE SCALE GENOMIC DNA]</scope>
    <source>
        <strain evidence="2 3">SB-73</strain>
    </source>
</reference>
<comment type="caution">
    <text evidence="2">The sequence shown here is derived from an EMBL/GenBank/DDBJ whole genome shotgun (WGS) entry which is preliminary data.</text>
</comment>
<dbReference type="EMBL" id="BTGC01000003">
    <property type="protein sequence ID" value="GMM50971.1"/>
    <property type="molecule type" value="Genomic_DNA"/>
</dbReference>
<organism evidence="2 3">
    <name type="scientific">Starmerella bacillaris</name>
    <name type="common">Yeast</name>
    <name type="synonym">Candida zemplinina</name>
    <dbReference type="NCBI Taxonomy" id="1247836"/>
    <lineage>
        <taxon>Eukaryota</taxon>
        <taxon>Fungi</taxon>
        <taxon>Dikarya</taxon>
        <taxon>Ascomycota</taxon>
        <taxon>Saccharomycotina</taxon>
        <taxon>Dipodascomycetes</taxon>
        <taxon>Dipodascales</taxon>
        <taxon>Trichomonascaceae</taxon>
        <taxon>Starmerella</taxon>
    </lineage>
</organism>
<gene>
    <name evidence="2" type="ORF">DASB73_019290</name>
</gene>
<keyword evidence="3" id="KW-1185">Reference proteome</keyword>